<gene>
    <name evidence="2" type="ORF">CH063_13992</name>
</gene>
<evidence type="ECO:0000256" key="1">
    <source>
        <dbReference type="SAM" id="MobiDB-lite"/>
    </source>
</evidence>
<name>H1VWQ1_COLHI</name>
<organism evidence="2 3">
    <name type="scientific">Colletotrichum higginsianum (strain IMI 349063)</name>
    <name type="common">Crucifer anthracnose fungus</name>
    <dbReference type="NCBI Taxonomy" id="759273"/>
    <lineage>
        <taxon>Eukaryota</taxon>
        <taxon>Fungi</taxon>
        <taxon>Dikarya</taxon>
        <taxon>Ascomycota</taxon>
        <taxon>Pezizomycotina</taxon>
        <taxon>Sordariomycetes</taxon>
        <taxon>Hypocreomycetidae</taxon>
        <taxon>Glomerellales</taxon>
        <taxon>Glomerellaceae</taxon>
        <taxon>Colletotrichum</taxon>
        <taxon>Colletotrichum destructivum species complex</taxon>
    </lineage>
</organism>
<dbReference type="Proteomes" id="UP000007174">
    <property type="component" value="Unassembled WGS sequence"/>
</dbReference>
<feature type="compositionally biased region" description="Low complexity" evidence="1">
    <location>
        <begin position="7"/>
        <end position="61"/>
    </location>
</feature>
<accession>H1VWQ1</accession>
<feature type="region of interest" description="Disordered" evidence="1">
    <location>
        <begin position="1"/>
        <end position="84"/>
    </location>
</feature>
<dbReference type="STRING" id="759273.H1VWQ1"/>
<evidence type="ECO:0000313" key="2">
    <source>
        <dbReference type="EMBL" id="CCF44663.1"/>
    </source>
</evidence>
<sequence length="84" mass="9405">MQYQQSAPHQQTPVQAPAQPAQPAQQQAPPQQQSYWQPSVPQQSAHPQQQWQGQYNNGYTQESFPSAPQNAPKQPAVEESLIDL</sequence>
<reference evidence="3" key="1">
    <citation type="journal article" date="2012" name="Nat. Genet.">
        <title>Lifestyle transitions in plant pathogenic Colletotrichum fungi deciphered by genome and transcriptome analyses.</title>
        <authorList>
            <person name="O'Connell R.J."/>
            <person name="Thon M.R."/>
            <person name="Hacquard S."/>
            <person name="Amyotte S.G."/>
            <person name="Kleemann J."/>
            <person name="Torres M.F."/>
            <person name="Damm U."/>
            <person name="Buiate E.A."/>
            <person name="Epstein L."/>
            <person name="Alkan N."/>
            <person name="Altmueller J."/>
            <person name="Alvarado-Balderrama L."/>
            <person name="Bauser C.A."/>
            <person name="Becker C."/>
            <person name="Birren B.W."/>
            <person name="Chen Z."/>
            <person name="Choi J."/>
            <person name="Crouch J.A."/>
            <person name="Duvick J.P."/>
            <person name="Farman M.A."/>
            <person name="Gan P."/>
            <person name="Heiman D."/>
            <person name="Henrissat B."/>
            <person name="Howard R.J."/>
            <person name="Kabbage M."/>
            <person name="Koch C."/>
            <person name="Kracher B."/>
            <person name="Kubo Y."/>
            <person name="Law A.D."/>
            <person name="Lebrun M.-H."/>
            <person name="Lee Y.-H."/>
            <person name="Miyara I."/>
            <person name="Moore N."/>
            <person name="Neumann U."/>
            <person name="Nordstroem K."/>
            <person name="Panaccione D.G."/>
            <person name="Panstruga R."/>
            <person name="Place M."/>
            <person name="Proctor R.H."/>
            <person name="Prusky D."/>
            <person name="Rech G."/>
            <person name="Reinhardt R."/>
            <person name="Rollins J.A."/>
            <person name="Rounsley S."/>
            <person name="Schardl C.L."/>
            <person name="Schwartz D.C."/>
            <person name="Shenoy N."/>
            <person name="Shirasu K."/>
            <person name="Sikhakolli U.R."/>
            <person name="Stueber K."/>
            <person name="Sukno S.A."/>
            <person name="Sweigard J.A."/>
            <person name="Takano Y."/>
            <person name="Takahara H."/>
            <person name="Trail F."/>
            <person name="van der Does H.C."/>
            <person name="Voll L.M."/>
            <person name="Will I."/>
            <person name="Young S."/>
            <person name="Zeng Q."/>
            <person name="Zhang J."/>
            <person name="Zhou S."/>
            <person name="Dickman M.B."/>
            <person name="Schulze-Lefert P."/>
            <person name="Ver Loren van Themaat E."/>
            <person name="Ma L.-J."/>
            <person name="Vaillancourt L.J."/>
        </authorList>
    </citation>
    <scope>NUCLEOTIDE SEQUENCE [LARGE SCALE GENOMIC DNA]</scope>
    <source>
        <strain evidence="3">IMI 349063</strain>
    </source>
</reference>
<dbReference type="AlphaFoldDB" id="H1VWQ1"/>
<dbReference type="EMBL" id="CACQ02007067">
    <property type="protein sequence ID" value="CCF44663.1"/>
    <property type="molecule type" value="Genomic_DNA"/>
</dbReference>
<proteinExistence type="predicted"/>
<protein>
    <submittedName>
        <fullName evidence="2">Uncharacterized protein</fullName>
    </submittedName>
</protein>
<feature type="compositionally biased region" description="Polar residues" evidence="1">
    <location>
        <begin position="62"/>
        <end position="72"/>
    </location>
</feature>
<dbReference type="HOGENOM" id="CLU_2527346_0_0_1"/>
<dbReference type="eggNOG" id="KOG1818">
    <property type="taxonomic scope" value="Eukaryota"/>
</dbReference>
<evidence type="ECO:0000313" key="3">
    <source>
        <dbReference type="Proteomes" id="UP000007174"/>
    </source>
</evidence>